<keyword evidence="1" id="KW-0812">Transmembrane</keyword>
<gene>
    <name evidence="2" type="ORF">LR48_Vigan728s002400</name>
</gene>
<evidence type="ECO:0000256" key="1">
    <source>
        <dbReference type="SAM" id="Phobius"/>
    </source>
</evidence>
<feature type="transmembrane region" description="Helical" evidence="1">
    <location>
        <begin position="81"/>
        <end position="102"/>
    </location>
</feature>
<evidence type="ECO:0000313" key="3">
    <source>
        <dbReference type="Proteomes" id="UP000053144"/>
    </source>
</evidence>
<sequence>MRFGEVSDHIDVMYQIQSLLLHILGTILNIPFLATNPLLLYSFLLFIPSFPLLTFSFSFASSSHSNTPFSIKLNYFGKMRIGELILVCFVLLWACIGSNTVARKTVFVSNFFDGAKKKTNTVSYADSAHKCNGNRHLSCYGNNITVEDKRLVPTGPNPLHNR</sequence>
<evidence type="ECO:0000313" key="2">
    <source>
        <dbReference type="EMBL" id="KOM29601.1"/>
    </source>
</evidence>
<protein>
    <recommendedName>
        <fullName evidence="4">Clavata3/ESR (CLE) gene family member</fullName>
    </recommendedName>
</protein>
<name>A0A0L9TGI4_PHAAN</name>
<reference evidence="3" key="1">
    <citation type="journal article" date="2015" name="Proc. Natl. Acad. Sci. U.S.A.">
        <title>Genome sequencing of adzuki bean (Vigna angularis) provides insight into high starch and low fat accumulation and domestication.</title>
        <authorList>
            <person name="Yang K."/>
            <person name="Tian Z."/>
            <person name="Chen C."/>
            <person name="Luo L."/>
            <person name="Zhao B."/>
            <person name="Wang Z."/>
            <person name="Yu L."/>
            <person name="Li Y."/>
            <person name="Sun Y."/>
            <person name="Li W."/>
            <person name="Chen Y."/>
            <person name="Li Y."/>
            <person name="Zhang Y."/>
            <person name="Ai D."/>
            <person name="Zhao J."/>
            <person name="Shang C."/>
            <person name="Ma Y."/>
            <person name="Wu B."/>
            <person name="Wang M."/>
            <person name="Gao L."/>
            <person name="Sun D."/>
            <person name="Zhang P."/>
            <person name="Guo F."/>
            <person name="Wang W."/>
            <person name="Li Y."/>
            <person name="Wang J."/>
            <person name="Varshney R.K."/>
            <person name="Wang J."/>
            <person name="Ling H.Q."/>
            <person name="Wan P."/>
        </authorList>
    </citation>
    <scope>NUCLEOTIDE SEQUENCE</scope>
    <source>
        <strain evidence="3">cv. Jingnong 6</strain>
    </source>
</reference>
<keyword evidence="1" id="KW-0472">Membrane</keyword>
<organism evidence="2 3">
    <name type="scientific">Phaseolus angularis</name>
    <name type="common">Azuki bean</name>
    <name type="synonym">Vigna angularis</name>
    <dbReference type="NCBI Taxonomy" id="3914"/>
    <lineage>
        <taxon>Eukaryota</taxon>
        <taxon>Viridiplantae</taxon>
        <taxon>Streptophyta</taxon>
        <taxon>Embryophyta</taxon>
        <taxon>Tracheophyta</taxon>
        <taxon>Spermatophyta</taxon>
        <taxon>Magnoliopsida</taxon>
        <taxon>eudicotyledons</taxon>
        <taxon>Gunneridae</taxon>
        <taxon>Pentapetalae</taxon>
        <taxon>rosids</taxon>
        <taxon>fabids</taxon>
        <taxon>Fabales</taxon>
        <taxon>Fabaceae</taxon>
        <taxon>Papilionoideae</taxon>
        <taxon>50 kb inversion clade</taxon>
        <taxon>NPAAA clade</taxon>
        <taxon>indigoferoid/millettioid clade</taxon>
        <taxon>Phaseoleae</taxon>
        <taxon>Vigna</taxon>
    </lineage>
</organism>
<accession>A0A0L9TGI4</accession>
<dbReference type="AlphaFoldDB" id="A0A0L9TGI4"/>
<dbReference type="Gramene" id="KOM29601">
    <property type="protein sequence ID" value="KOM29601"/>
    <property type="gene ID" value="LR48_Vigan728s002400"/>
</dbReference>
<feature type="transmembrane region" description="Helical" evidence="1">
    <location>
        <begin position="38"/>
        <end position="60"/>
    </location>
</feature>
<keyword evidence="1" id="KW-1133">Transmembrane helix</keyword>
<feature type="transmembrane region" description="Helical" evidence="1">
    <location>
        <begin position="12"/>
        <end position="32"/>
    </location>
</feature>
<dbReference type="EMBL" id="KQ258509">
    <property type="protein sequence ID" value="KOM29601.1"/>
    <property type="molecule type" value="Genomic_DNA"/>
</dbReference>
<dbReference type="Proteomes" id="UP000053144">
    <property type="component" value="Unassembled WGS sequence"/>
</dbReference>
<evidence type="ECO:0008006" key="4">
    <source>
        <dbReference type="Google" id="ProtNLM"/>
    </source>
</evidence>
<proteinExistence type="predicted"/>